<accession>A0ABR0P224</accession>
<evidence type="ECO:0000313" key="1">
    <source>
        <dbReference type="EMBL" id="KAK5811629.1"/>
    </source>
</evidence>
<gene>
    <name evidence="1" type="ORF">PVK06_026981</name>
</gene>
<evidence type="ECO:0000313" key="2">
    <source>
        <dbReference type="Proteomes" id="UP001358586"/>
    </source>
</evidence>
<dbReference type="Proteomes" id="UP001358586">
    <property type="component" value="Chromosome 8"/>
</dbReference>
<keyword evidence="2" id="KW-1185">Reference proteome</keyword>
<dbReference type="EMBL" id="JARKNE010000008">
    <property type="protein sequence ID" value="KAK5811629.1"/>
    <property type="molecule type" value="Genomic_DNA"/>
</dbReference>
<name>A0ABR0P224_GOSAR</name>
<sequence>MLRVWENEFHVLLDLSVWEVSPTTFKLVPNKALYRNLKGRPQSSRIHNEMDIREKSDEKMCGVYKLASHNQRVEYCGGYGPKRVEYCSGYELGEVEYCGGYGSRGVEY</sequence>
<comment type="caution">
    <text evidence="1">The sequence shown here is derived from an EMBL/GenBank/DDBJ whole genome shotgun (WGS) entry which is preliminary data.</text>
</comment>
<proteinExistence type="predicted"/>
<reference evidence="1 2" key="1">
    <citation type="submission" date="2023-03" db="EMBL/GenBank/DDBJ databases">
        <title>WGS of Gossypium arboreum.</title>
        <authorList>
            <person name="Yu D."/>
        </authorList>
    </citation>
    <scope>NUCLEOTIDE SEQUENCE [LARGE SCALE GENOMIC DNA]</scope>
    <source>
        <tissue evidence="1">Leaf</tissue>
    </source>
</reference>
<protein>
    <submittedName>
        <fullName evidence="1">Uncharacterized protein</fullName>
    </submittedName>
</protein>
<organism evidence="1 2">
    <name type="scientific">Gossypium arboreum</name>
    <name type="common">Tree cotton</name>
    <name type="synonym">Gossypium nanking</name>
    <dbReference type="NCBI Taxonomy" id="29729"/>
    <lineage>
        <taxon>Eukaryota</taxon>
        <taxon>Viridiplantae</taxon>
        <taxon>Streptophyta</taxon>
        <taxon>Embryophyta</taxon>
        <taxon>Tracheophyta</taxon>
        <taxon>Spermatophyta</taxon>
        <taxon>Magnoliopsida</taxon>
        <taxon>eudicotyledons</taxon>
        <taxon>Gunneridae</taxon>
        <taxon>Pentapetalae</taxon>
        <taxon>rosids</taxon>
        <taxon>malvids</taxon>
        <taxon>Malvales</taxon>
        <taxon>Malvaceae</taxon>
        <taxon>Malvoideae</taxon>
        <taxon>Gossypium</taxon>
    </lineage>
</organism>